<accession>A0A8J9V7U1</accession>
<dbReference type="OrthoDB" id="3437960at2759"/>
<dbReference type="InterPro" id="IPR013087">
    <property type="entry name" value="Znf_C2H2_type"/>
</dbReference>
<dbReference type="PANTHER" id="PTHR46179">
    <property type="entry name" value="ZINC FINGER PROTEIN"/>
    <property type="match status" value="1"/>
</dbReference>
<dbReference type="Pfam" id="PF07776">
    <property type="entry name" value="zf-AD"/>
    <property type="match status" value="1"/>
</dbReference>
<protein>
    <recommendedName>
        <fullName evidence="9">C2H2-type domain-containing protein</fullName>
    </recommendedName>
</protein>
<organism evidence="10 11">
    <name type="scientific">Brenthis ino</name>
    <name type="common">lesser marbled fritillary</name>
    <dbReference type="NCBI Taxonomy" id="405034"/>
    <lineage>
        <taxon>Eukaryota</taxon>
        <taxon>Metazoa</taxon>
        <taxon>Ecdysozoa</taxon>
        <taxon>Arthropoda</taxon>
        <taxon>Hexapoda</taxon>
        <taxon>Insecta</taxon>
        <taxon>Pterygota</taxon>
        <taxon>Neoptera</taxon>
        <taxon>Endopterygota</taxon>
        <taxon>Lepidoptera</taxon>
        <taxon>Glossata</taxon>
        <taxon>Ditrysia</taxon>
        <taxon>Papilionoidea</taxon>
        <taxon>Nymphalidae</taxon>
        <taxon>Heliconiinae</taxon>
        <taxon>Argynnini</taxon>
        <taxon>Brenthis</taxon>
    </lineage>
</organism>
<feature type="domain" description="C2H2-type" evidence="9">
    <location>
        <begin position="169"/>
        <end position="198"/>
    </location>
</feature>
<dbReference type="PROSITE" id="PS50157">
    <property type="entry name" value="ZINC_FINGER_C2H2_2"/>
    <property type="match status" value="5"/>
</dbReference>
<keyword evidence="6" id="KW-0804">Transcription</keyword>
<dbReference type="Pfam" id="PF13894">
    <property type="entry name" value="zf-C2H2_4"/>
    <property type="match status" value="1"/>
</dbReference>
<dbReference type="Proteomes" id="UP000838878">
    <property type="component" value="Chromosome 6"/>
</dbReference>
<feature type="non-terminal residue" evidence="10">
    <location>
        <position position="321"/>
    </location>
</feature>
<evidence type="ECO:0000256" key="2">
    <source>
        <dbReference type="ARBA" id="ARBA00022723"/>
    </source>
</evidence>
<sequence>MVPIFIKKNGIAPYENLVHHTKLNISFDDGGSELICRPCSEELEILVKFLNKCFRANELFATCKQNSIGPTKSDKDASKSDTDSNKLIINEDSIPSENEHVPNMSIQTNSTKKKMYTCQCCHKAFTRHGNLKLHLNRHNGEREHHCIKCGAGVLTRALARQHCAPRVRRPCPTPGCAMTFLSPYSLKVHIRKHNGEMPFECADCHKKFRCKNTLRDHTKIHSGVKSYICPICGKQFATNKLSTHMRTHAPNAHACAACARDFPSARALALHAATHAPRARAHACHVCTATYNHRQSLNKHIRKMHSETTTQLDSADQPTTL</sequence>
<dbReference type="EMBL" id="OV170226">
    <property type="protein sequence ID" value="CAH0726827.1"/>
    <property type="molecule type" value="Genomic_DNA"/>
</dbReference>
<dbReference type="AlphaFoldDB" id="A0A8J9V7U1"/>
<feature type="domain" description="C2H2-type" evidence="9">
    <location>
        <begin position="116"/>
        <end position="143"/>
    </location>
</feature>
<keyword evidence="5" id="KW-0805">Transcription regulation</keyword>
<evidence type="ECO:0000256" key="8">
    <source>
        <dbReference type="PROSITE-ProRule" id="PRU00042"/>
    </source>
</evidence>
<feature type="domain" description="C2H2-type" evidence="9">
    <location>
        <begin position="253"/>
        <end position="280"/>
    </location>
</feature>
<proteinExistence type="predicted"/>
<reference evidence="10" key="1">
    <citation type="submission" date="2021-12" db="EMBL/GenBank/DDBJ databases">
        <authorList>
            <person name="Martin H S."/>
        </authorList>
    </citation>
    <scope>NUCLEOTIDE SEQUENCE</scope>
</reference>
<keyword evidence="4" id="KW-0862">Zinc</keyword>
<evidence type="ECO:0000256" key="3">
    <source>
        <dbReference type="ARBA" id="ARBA00022771"/>
    </source>
</evidence>
<keyword evidence="11" id="KW-1185">Reference proteome</keyword>
<evidence type="ECO:0000256" key="7">
    <source>
        <dbReference type="ARBA" id="ARBA00023242"/>
    </source>
</evidence>
<evidence type="ECO:0000256" key="4">
    <source>
        <dbReference type="ARBA" id="ARBA00022833"/>
    </source>
</evidence>
<dbReference type="SMART" id="SM00355">
    <property type="entry name" value="ZnF_C2H2"/>
    <property type="match status" value="6"/>
</dbReference>
<dbReference type="FunFam" id="3.30.160.60:FF:002343">
    <property type="entry name" value="Zinc finger protein 33A"/>
    <property type="match status" value="1"/>
</dbReference>
<evidence type="ECO:0000313" key="11">
    <source>
        <dbReference type="Proteomes" id="UP000838878"/>
    </source>
</evidence>
<keyword evidence="3 8" id="KW-0863">Zinc-finger</keyword>
<gene>
    <name evidence="10" type="ORF">BINO364_LOCUS12245</name>
</gene>
<dbReference type="GO" id="GO:0005634">
    <property type="term" value="C:nucleus"/>
    <property type="evidence" value="ECO:0007669"/>
    <property type="project" value="UniProtKB-SubCell"/>
</dbReference>
<dbReference type="GO" id="GO:0008270">
    <property type="term" value="F:zinc ion binding"/>
    <property type="evidence" value="ECO:0007669"/>
    <property type="project" value="UniProtKB-KW"/>
</dbReference>
<dbReference type="GO" id="GO:0006357">
    <property type="term" value="P:regulation of transcription by RNA polymerase II"/>
    <property type="evidence" value="ECO:0007669"/>
    <property type="project" value="TreeGrafter"/>
</dbReference>
<evidence type="ECO:0000256" key="6">
    <source>
        <dbReference type="ARBA" id="ARBA00023163"/>
    </source>
</evidence>
<dbReference type="SUPFAM" id="SSF57667">
    <property type="entry name" value="beta-beta-alpha zinc fingers"/>
    <property type="match status" value="3"/>
</dbReference>
<feature type="domain" description="C2H2-type" evidence="9">
    <location>
        <begin position="199"/>
        <end position="226"/>
    </location>
</feature>
<dbReference type="PROSITE" id="PS00028">
    <property type="entry name" value="ZINC_FINGER_C2H2_1"/>
    <property type="match status" value="5"/>
</dbReference>
<dbReference type="InterPro" id="IPR051061">
    <property type="entry name" value="Zinc_finger_trans_reg"/>
</dbReference>
<dbReference type="Gene3D" id="3.30.160.60">
    <property type="entry name" value="Classic Zinc Finger"/>
    <property type="match status" value="5"/>
</dbReference>
<evidence type="ECO:0000259" key="9">
    <source>
        <dbReference type="PROSITE" id="PS50157"/>
    </source>
</evidence>
<dbReference type="PANTHER" id="PTHR46179:SF13">
    <property type="entry name" value="C2H2-TYPE DOMAIN-CONTAINING PROTEIN"/>
    <property type="match status" value="1"/>
</dbReference>
<dbReference type="InterPro" id="IPR012934">
    <property type="entry name" value="Znf_AD"/>
</dbReference>
<comment type="subcellular location">
    <subcellularLocation>
        <location evidence="1">Nucleus</location>
    </subcellularLocation>
</comment>
<dbReference type="FunFam" id="3.30.160.60:FF:000446">
    <property type="entry name" value="Zinc finger protein"/>
    <property type="match status" value="1"/>
</dbReference>
<keyword evidence="2" id="KW-0479">Metal-binding</keyword>
<feature type="domain" description="C2H2-type" evidence="9">
    <location>
        <begin position="282"/>
        <end position="310"/>
    </location>
</feature>
<name>A0A8J9V7U1_9NEOP</name>
<dbReference type="InterPro" id="IPR036236">
    <property type="entry name" value="Znf_C2H2_sf"/>
</dbReference>
<evidence type="ECO:0000256" key="1">
    <source>
        <dbReference type="ARBA" id="ARBA00004123"/>
    </source>
</evidence>
<keyword evidence="7" id="KW-0539">Nucleus</keyword>
<evidence type="ECO:0000313" key="10">
    <source>
        <dbReference type="EMBL" id="CAH0726827.1"/>
    </source>
</evidence>
<evidence type="ECO:0000256" key="5">
    <source>
        <dbReference type="ARBA" id="ARBA00023015"/>
    </source>
</evidence>